<organism evidence="9 10">
    <name type="scientific">Kangiella taiwanensis</name>
    <dbReference type="NCBI Taxonomy" id="1079179"/>
    <lineage>
        <taxon>Bacteria</taxon>
        <taxon>Pseudomonadati</taxon>
        <taxon>Pseudomonadota</taxon>
        <taxon>Gammaproteobacteria</taxon>
        <taxon>Kangiellales</taxon>
        <taxon>Kangiellaceae</taxon>
        <taxon>Kangiella</taxon>
    </lineage>
</organism>
<feature type="domain" description="SSD" evidence="8">
    <location>
        <begin position="294"/>
        <end position="418"/>
    </location>
</feature>
<evidence type="ECO:0000256" key="2">
    <source>
        <dbReference type="ARBA" id="ARBA00022475"/>
    </source>
</evidence>
<keyword evidence="6" id="KW-0175">Coiled coil</keyword>
<keyword evidence="3 7" id="KW-0812">Transmembrane</keyword>
<sequence>MTQQKESIFFKLYKKIILDHPLASLVVVILLTVLAASQLYKFRLDASGESLVLENDQSLEYYRQVNEKYGSDDFLIITWQPNKGLMSDESIEGLKSLTSELNKVQTVSGINSILNVPLLEGLTLDTDALGDEIPTLESPDINREEALQEFTSSPIYKNLLVGEDGTTSAVQINFERDEEYFSLLSARDELRARATKKELSAEEQAKLERLEADFDSYSKKVSDRTSNIIAEVRTIMEDYRGIATMHLGGISMITNDMLTFIQHDITVFGIGIMLFIMLALFVFFGKARWVVLPLFSCIVTVVMLAGLLSFLDWRITVISSNFPSILLIVILALNVHLAVYYRDFISSAPESSQELRVSTTLKTMFWPCFYTALTTVVAFISLLISGIRPVIDFGWIMTIGIVLGFVVTFVIFPSFIQLLKQDTHTSGTSITYKITHWIYNFTVNFKAVIFVATVAIIAFSAYGITQLKVENRFIDYFKPSTEIYQGMTVIDQKLGGTTPLDIVIDKGEESSLVADDEFEDEFGDDFDSGIYDAGYWFTGAKLNQVEQIHDYIDGLDVTGKVQSIATYSKVLEKMNGGEYPDELTLSLVHQKTPEEVRSVLMDPYLSEDGSQIRINIRVQETNHDLKRAELINNINDYIVEEAGISQDRVHFTGMLVLYNNMLESLFDSQIKTIGAVYLAILLMFIVLFRSVVLAILATIPNALSAALVLGIMGWMGVPMDMMTITIAAIVIGIAVDNSIHYVHRFRAEFQKDHNYLETMKRCHGSIGKAIYYTGVTVIFGFAILALSEFIPSIYFGLLTGLAMAVALFLNLTLLPLMLITMKPLKAKK</sequence>
<feature type="transmembrane region" description="Helical" evidence="7">
    <location>
        <begin position="322"/>
        <end position="341"/>
    </location>
</feature>
<dbReference type="InterPro" id="IPR000731">
    <property type="entry name" value="SSD"/>
</dbReference>
<evidence type="ECO:0000256" key="6">
    <source>
        <dbReference type="SAM" id="Coils"/>
    </source>
</evidence>
<dbReference type="SUPFAM" id="SSF82866">
    <property type="entry name" value="Multidrug efflux transporter AcrB transmembrane domain"/>
    <property type="match status" value="2"/>
</dbReference>
<accession>A0ABP8I1P5</accession>
<feature type="transmembrane region" description="Helical" evidence="7">
    <location>
        <begin position="20"/>
        <end position="40"/>
    </location>
</feature>
<evidence type="ECO:0000313" key="9">
    <source>
        <dbReference type="EMBL" id="GAA4349359.1"/>
    </source>
</evidence>
<gene>
    <name evidence="9" type="ORF">GCM10023150_13720</name>
</gene>
<dbReference type="Proteomes" id="UP001501294">
    <property type="component" value="Unassembled WGS sequence"/>
</dbReference>
<feature type="domain" description="SSD" evidence="8">
    <location>
        <begin position="693"/>
        <end position="820"/>
    </location>
</feature>
<dbReference type="PANTHER" id="PTHR33406">
    <property type="entry name" value="MEMBRANE PROTEIN MJ1562-RELATED"/>
    <property type="match status" value="1"/>
</dbReference>
<dbReference type="PROSITE" id="PS50156">
    <property type="entry name" value="SSD"/>
    <property type="match status" value="2"/>
</dbReference>
<reference evidence="10" key="1">
    <citation type="journal article" date="2019" name="Int. J. Syst. Evol. Microbiol.">
        <title>The Global Catalogue of Microorganisms (GCM) 10K type strain sequencing project: providing services to taxonomists for standard genome sequencing and annotation.</title>
        <authorList>
            <consortium name="The Broad Institute Genomics Platform"/>
            <consortium name="The Broad Institute Genome Sequencing Center for Infectious Disease"/>
            <person name="Wu L."/>
            <person name="Ma J."/>
        </authorList>
    </citation>
    <scope>NUCLEOTIDE SEQUENCE [LARGE SCALE GENOMIC DNA]</scope>
    <source>
        <strain evidence="10">JCM 17727</strain>
    </source>
</reference>
<feature type="transmembrane region" description="Helical" evidence="7">
    <location>
        <begin position="793"/>
        <end position="819"/>
    </location>
</feature>
<feature type="transmembrane region" description="Helical" evidence="7">
    <location>
        <begin position="265"/>
        <end position="284"/>
    </location>
</feature>
<feature type="transmembrane region" description="Helical" evidence="7">
    <location>
        <begin position="711"/>
        <end position="735"/>
    </location>
</feature>
<comment type="caution">
    <text evidence="9">The sequence shown here is derived from an EMBL/GenBank/DDBJ whole genome shotgun (WGS) entry which is preliminary data.</text>
</comment>
<dbReference type="RefSeq" id="WP_223578082.1">
    <property type="nucleotide sequence ID" value="NZ_BAABFU010000002.1"/>
</dbReference>
<evidence type="ECO:0000256" key="3">
    <source>
        <dbReference type="ARBA" id="ARBA00022692"/>
    </source>
</evidence>
<evidence type="ECO:0000259" key="8">
    <source>
        <dbReference type="PROSITE" id="PS50156"/>
    </source>
</evidence>
<feature type="transmembrane region" description="Helical" evidence="7">
    <location>
        <begin position="396"/>
        <end position="416"/>
    </location>
</feature>
<feature type="transmembrane region" description="Helical" evidence="7">
    <location>
        <begin position="769"/>
        <end position="787"/>
    </location>
</feature>
<proteinExistence type="predicted"/>
<dbReference type="EMBL" id="BAABFU010000002">
    <property type="protein sequence ID" value="GAA4349359.1"/>
    <property type="molecule type" value="Genomic_DNA"/>
</dbReference>
<evidence type="ECO:0000256" key="1">
    <source>
        <dbReference type="ARBA" id="ARBA00004651"/>
    </source>
</evidence>
<dbReference type="InterPro" id="IPR050545">
    <property type="entry name" value="Mycobact_MmpL"/>
</dbReference>
<comment type="subcellular location">
    <subcellularLocation>
        <location evidence="1">Cell membrane</location>
        <topology evidence="1">Multi-pass membrane protein</topology>
    </subcellularLocation>
</comment>
<dbReference type="InterPro" id="IPR004869">
    <property type="entry name" value="MMPL_dom"/>
</dbReference>
<protein>
    <submittedName>
        <fullName evidence="9">RND family transporter</fullName>
    </submittedName>
</protein>
<dbReference type="Pfam" id="PF03176">
    <property type="entry name" value="MMPL"/>
    <property type="match status" value="2"/>
</dbReference>
<feature type="coiled-coil region" evidence="6">
    <location>
        <begin position="193"/>
        <end position="220"/>
    </location>
</feature>
<evidence type="ECO:0000313" key="10">
    <source>
        <dbReference type="Proteomes" id="UP001501294"/>
    </source>
</evidence>
<keyword evidence="4 7" id="KW-1133">Transmembrane helix</keyword>
<feature type="transmembrane region" description="Helical" evidence="7">
    <location>
        <begin position="290"/>
        <end position="310"/>
    </location>
</feature>
<dbReference type="Gene3D" id="1.20.1640.10">
    <property type="entry name" value="Multidrug efflux transporter AcrB transmembrane domain"/>
    <property type="match status" value="2"/>
</dbReference>
<feature type="transmembrane region" description="Helical" evidence="7">
    <location>
        <begin position="675"/>
        <end position="699"/>
    </location>
</feature>
<evidence type="ECO:0000256" key="7">
    <source>
        <dbReference type="SAM" id="Phobius"/>
    </source>
</evidence>
<evidence type="ECO:0000256" key="4">
    <source>
        <dbReference type="ARBA" id="ARBA00022989"/>
    </source>
</evidence>
<keyword evidence="2" id="KW-1003">Cell membrane</keyword>
<dbReference type="PANTHER" id="PTHR33406:SF12">
    <property type="entry name" value="BLR2997 PROTEIN"/>
    <property type="match status" value="1"/>
</dbReference>
<keyword evidence="5 7" id="KW-0472">Membrane</keyword>
<evidence type="ECO:0000256" key="5">
    <source>
        <dbReference type="ARBA" id="ARBA00023136"/>
    </source>
</evidence>
<feature type="transmembrane region" description="Helical" evidence="7">
    <location>
        <begin position="364"/>
        <end position="384"/>
    </location>
</feature>
<feature type="transmembrane region" description="Helical" evidence="7">
    <location>
        <begin position="436"/>
        <end position="462"/>
    </location>
</feature>
<keyword evidence="10" id="KW-1185">Reference proteome</keyword>
<name>A0ABP8I1P5_9GAMM</name>